<comment type="caution">
    <text evidence="2">The sequence shown here is derived from an EMBL/GenBank/DDBJ whole genome shotgun (WGS) entry which is preliminary data.</text>
</comment>
<dbReference type="RefSeq" id="WP_092057115.1">
    <property type="nucleotide sequence ID" value="NZ_FOJJ01000023.1"/>
</dbReference>
<evidence type="ECO:0000256" key="1">
    <source>
        <dbReference type="SAM" id="Phobius"/>
    </source>
</evidence>
<name>A0A550JHY8_9BACT</name>
<evidence type="ECO:0000313" key="2">
    <source>
        <dbReference type="EMBL" id="TRO82829.1"/>
    </source>
</evidence>
<dbReference type="InterPro" id="IPR012902">
    <property type="entry name" value="N_methyl_site"/>
</dbReference>
<dbReference type="SUPFAM" id="SSF54523">
    <property type="entry name" value="Pili subunits"/>
    <property type="match status" value="1"/>
</dbReference>
<keyword evidence="1" id="KW-1133">Transmembrane helix</keyword>
<dbReference type="AlphaFoldDB" id="A0A550JHY8"/>
<evidence type="ECO:0000313" key="3">
    <source>
        <dbReference type="Proteomes" id="UP000317155"/>
    </source>
</evidence>
<protein>
    <submittedName>
        <fullName evidence="2">Prepilin-type N-terminal cleavage/methylation domain-containing protein</fullName>
    </submittedName>
</protein>
<keyword evidence="3" id="KW-1185">Reference proteome</keyword>
<keyword evidence="1" id="KW-0472">Membrane</keyword>
<proteinExistence type="predicted"/>
<dbReference type="InterPro" id="IPR045584">
    <property type="entry name" value="Pilin-like"/>
</dbReference>
<dbReference type="NCBIfam" id="TIGR02532">
    <property type="entry name" value="IV_pilin_GFxxxE"/>
    <property type="match status" value="2"/>
</dbReference>
<accession>A0A550JHY8</accession>
<dbReference type="OrthoDB" id="5419643at2"/>
<organism evidence="2 3">
    <name type="scientific">Trichloromonas acetexigens</name>
    <dbReference type="NCBI Taxonomy" id="38815"/>
    <lineage>
        <taxon>Bacteria</taxon>
        <taxon>Pseudomonadati</taxon>
        <taxon>Thermodesulfobacteriota</taxon>
        <taxon>Desulfuromonadia</taxon>
        <taxon>Desulfuromonadales</taxon>
        <taxon>Trichloromonadaceae</taxon>
        <taxon>Trichloromonas</taxon>
    </lineage>
</organism>
<dbReference type="EMBL" id="VJVV01000003">
    <property type="protein sequence ID" value="TRO82829.1"/>
    <property type="molecule type" value="Genomic_DNA"/>
</dbReference>
<dbReference type="Pfam" id="PF07963">
    <property type="entry name" value="N_methyl"/>
    <property type="match status" value="1"/>
</dbReference>
<keyword evidence="1" id="KW-0812">Transmembrane</keyword>
<feature type="transmembrane region" description="Helical" evidence="1">
    <location>
        <begin position="41"/>
        <end position="62"/>
    </location>
</feature>
<dbReference type="Proteomes" id="UP000317155">
    <property type="component" value="Unassembled WGS sequence"/>
</dbReference>
<dbReference type="PROSITE" id="PS00409">
    <property type="entry name" value="PROKAR_NTER_METHYL"/>
    <property type="match status" value="1"/>
</dbReference>
<gene>
    <name evidence="2" type="ORF">FL622_06400</name>
</gene>
<reference evidence="2 3" key="1">
    <citation type="submission" date="2019-07" db="EMBL/GenBank/DDBJ databases">
        <title>Insights of Desulfuromonas acetexigens electromicrobiology.</title>
        <authorList>
            <person name="Katuri K."/>
            <person name="Sapireddy V."/>
            <person name="Shaw D.R."/>
            <person name="Saikaly P."/>
        </authorList>
    </citation>
    <scope>NUCLEOTIDE SEQUENCE [LARGE SCALE GENOMIC DNA]</scope>
    <source>
        <strain evidence="2 3">2873</strain>
    </source>
</reference>
<sequence length="171" mass="18105">MKREKSGQAGFSLIELLVVANDSERSDTMKPSNKQAGNESGFTLIEVLIALTIFAIGLLALASMQITGIQGNAKAHEVTAKSALAMGILEQIHALEGDDDFFQNDTTDMIWTFNGANSIELAGAGTCTALVSVAVDPTINGTTYDDLSQTSVTVACSDGPAITQTLMKRRY</sequence>